<dbReference type="Gene3D" id="3.10.129.10">
    <property type="entry name" value="Hotdog Thioesterase"/>
    <property type="match status" value="1"/>
</dbReference>
<evidence type="ECO:0000313" key="4">
    <source>
        <dbReference type="EMBL" id="GLB45721.1"/>
    </source>
</evidence>
<dbReference type="PANTHER" id="PTHR12475:SF4">
    <property type="entry name" value="PROTEIN THEM6"/>
    <property type="match status" value="1"/>
</dbReference>
<dbReference type="SUPFAM" id="SSF54637">
    <property type="entry name" value="Thioesterase/thiol ester dehydrase-isomerase"/>
    <property type="match status" value="1"/>
</dbReference>
<dbReference type="Pfam" id="PF13279">
    <property type="entry name" value="4HBT_2"/>
    <property type="match status" value="1"/>
</dbReference>
<dbReference type="CDD" id="cd00586">
    <property type="entry name" value="4HBT"/>
    <property type="match status" value="1"/>
</dbReference>
<evidence type="ECO:0000256" key="2">
    <source>
        <dbReference type="SAM" id="MobiDB-lite"/>
    </source>
</evidence>
<dbReference type="PANTHER" id="PTHR12475">
    <property type="match status" value="1"/>
</dbReference>
<comment type="similarity">
    <text evidence="1">Belongs to the lcsJ thioesterase family.</text>
</comment>
<dbReference type="InterPro" id="IPR029069">
    <property type="entry name" value="HotDog_dom_sf"/>
</dbReference>
<keyword evidence="3" id="KW-0472">Membrane</keyword>
<dbReference type="AlphaFoldDB" id="A0A9P3Q2Y9"/>
<evidence type="ECO:0000256" key="1">
    <source>
        <dbReference type="ARBA" id="ARBA00038476"/>
    </source>
</evidence>
<accession>A0A9P3Q2Y9</accession>
<dbReference type="Proteomes" id="UP001063166">
    <property type="component" value="Unassembled WGS sequence"/>
</dbReference>
<reference evidence="4" key="1">
    <citation type="submission" date="2022-07" db="EMBL/GenBank/DDBJ databases">
        <title>The genome of Lyophyllum shimeji provides insight into the initial evolution of ectomycorrhizal fungal genome.</title>
        <authorList>
            <person name="Kobayashi Y."/>
            <person name="Shibata T."/>
            <person name="Hirakawa H."/>
            <person name="Shigenobu S."/>
            <person name="Nishiyama T."/>
            <person name="Yamada A."/>
            <person name="Hasebe M."/>
            <person name="Kawaguchi M."/>
        </authorList>
    </citation>
    <scope>NUCLEOTIDE SEQUENCE</scope>
    <source>
        <strain evidence="4">AT787</strain>
    </source>
</reference>
<feature type="region of interest" description="Disordered" evidence="2">
    <location>
        <begin position="246"/>
        <end position="267"/>
    </location>
</feature>
<keyword evidence="3" id="KW-1133">Transmembrane helix</keyword>
<dbReference type="InterPro" id="IPR051490">
    <property type="entry name" value="THEM6_lcsJ_thioesterase"/>
</dbReference>
<feature type="region of interest" description="Disordered" evidence="2">
    <location>
        <begin position="203"/>
        <end position="231"/>
    </location>
</feature>
<name>A0A9P3Q2Y9_LYOSH</name>
<keyword evidence="3" id="KW-0812">Transmembrane</keyword>
<keyword evidence="5" id="KW-1185">Reference proteome</keyword>
<feature type="transmembrane region" description="Helical" evidence="3">
    <location>
        <begin position="30"/>
        <end position="50"/>
    </location>
</feature>
<comment type="caution">
    <text evidence="4">The sequence shown here is derived from an EMBL/GenBank/DDBJ whole genome shotgun (WGS) entry which is preliminary data.</text>
</comment>
<organism evidence="4 5">
    <name type="scientific">Lyophyllum shimeji</name>
    <name type="common">Hon-shimeji</name>
    <name type="synonym">Tricholoma shimeji</name>
    <dbReference type="NCBI Taxonomy" id="47721"/>
    <lineage>
        <taxon>Eukaryota</taxon>
        <taxon>Fungi</taxon>
        <taxon>Dikarya</taxon>
        <taxon>Basidiomycota</taxon>
        <taxon>Agaricomycotina</taxon>
        <taxon>Agaricomycetes</taxon>
        <taxon>Agaricomycetidae</taxon>
        <taxon>Agaricales</taxon>
        <taxon>Tricholomatineae</taxon>
        <taxon>Lyophyllaceae</taxon>
        <taxon>Lyophyllum</taxon>
    </lineage>
</organism>
<protein>
    <submittedName>
        <fullName evidence="4">Thioesterase-like superfamily protein</fullName>
    </submittedName>
</protein>
<evidence type="ECO:0000313" key="5">
    <source>
        <dbReference type="Proteomes" id="UP001063166"/>
    </source>
</evidence>
<dbReference type="OrthoDB" id="265761at2759"/>
<sequence length="414" mass="45389">MASASIKSKTMSLERLTRTLGPLLSEHCPALLGCATTLAKFAVFLLFLVNVRSWPFAWHIRVFRPVTGIYIQLALLRLRLLFKSRAARLREIDQWRDSLCPVGADPFNYQVKYNSWASIDDCDFNGHLSNSSYAKTMDSARFKAATAFFPMFFRAGGWMALAATHYHFIREIPMLASYEVRLSVGTWDHKWFYVIAKFVTKPSRKGKTPPKNAAEQPSPPESSPENNGTLFHASVRTPADDISMASTPLFTSETPTDTEAGPSPNTDTAQALKAAAASLASGAEPDGAVLHTISISQCCFKIGRITVPPALVFAVNGFSTPPPPASSPSVASVATGYSHADPPPHWQAAKTLRSKPLGGSWRKLKELLEGGWKDVPEGERWWETALGGVTEEKRRERLEVVRALGMGIAGARQL</sequence>
<dbReference type="EMBL" id="BRPK01000026">
    <property type="protein sequence ID" value="GLB45721.1"/>
    <property type="molecule type" value="Genomic_DNA"/>
</dbReference>
<proteinExistence type="inferred from homology"/>
<evidence type="ECO:0000256" key="3">
    <source>
        <dbReference type="SAM" id="Phobius"/>
    </source>
</evidence>
<gene>
    <name evidence="4" type="ORF">LshimejAT787_2600540</name>
</gene>